<dbReference type="AlphaFoldDB" id="A0AAD6VNK3"/>
<evidence type="ECO:0000313" key="1">
    <source>
        <dbReference type="EMBL" id="KAJ7212078.1"/>
    </source>
</evidence>
<comment type="caution">
    <text evidence="1">The sequence shown here is derived from an EMBL/GenBank/DDBJ whole genome shotgun (WGS) entry which is preliminary data.</text>
</comment>
<evidence type="ECO:0000313" key="2">
    <source>
        <dbReference type="Proteomes" id="UP001219525"/>
    </source>
</evidence>
<dbReference type="EMBL" id="JARJCW010000024">
    <property type="protein sequence ID" value="KAJ7212078.1"/>
    <property type="molecule type" value="Genomic_DNA"/>
</dbReference>
<name>A0AAD6VNK3_9AGAR</name>
<accession>A0AAD6VNK3</accession>
<reference evidence="1" key="1">
    <citation type="submission" date="2023-03" db="EMBL/GenBank/DDBJ databases">
        <title>Massive genome expansion in bonnet fungi (Mycena s.s.) driven by repeated elements and novel gene families across ecological guilds.</title>
        <authorList>
            <consortium name="Lawrence Berkeley National Laboratory"/>
            <person name="Harder C.B."/>
            <person name="Miyauchi S."/>
            <person name="Viragh M."/>
            <person name="Kuo A."/>
            <person name="Thoen E."/>
            <person name="Andreopoulos B."/>
            <person name="Lu D."/>
            <person name="Skrede I."/>
            <person name="Drula E."/>
            <person name="Henrissat B."/>
            <person name="Morin E."/>
            <person name="Kohler A."/>
            <person name="Barry K."/>
            <person name="LaButti K."/>
            <person name="Morin E."/>
            <person name="Salamov A."/>
            <person name="Lipzen A."/>
            <person name="Mereny Z."/>
            <person name="Hegedus B."/>
            <person name="Baldrian P."/>
            <person name="Stursova M."/>
            <person name="Weitz H."/>
            <person name="Taylor A."/>
            <person name="Grigoriev I.V."/>
            <person name="Nagy L.G."/>
            <person name="Martin F."/>
            <person name="Kauserud H."/>
        </authorList>
    </citation>
    <scope>NUCLEOTIDE SEQUENCE</scope>
    <source>
        <strain evidence="1">9144</strain>
    </source>
</reference>
<proteinExistence type="predicted"/>
<protein>
    <submittedName>
        <fullName evidence="1">Uncharacterized protein</fullName>
    </submittedName>
</protein>
<organism evidence="1 2">
    <name type="scientific">Mycena pura</name>
    <dbReference type="NCBI Taxonomy" id="153505"/>
    <lineage>
        <taxon>Eukaryota</taxon>
        <taxon>Fungi</taxon>
        <taxon>Dikarya</taxon>
        <taxon>Basidiomycota</taxon>
        <taxon>Agaricomycotina</taxon>
        <taxon>Agaricomycetes</taxon>
        <taxon>Agaricomycetidae</taxon>
        <taxon>Agaricales</taxon>
        <taxon>Marasmiineae</taxon>
        <taxon>Mycenaceae</taxon>
        <taxon>Mycena</taxon>
    </lineage>
</organism>
<dbReference type="Proteomes" id="UP001219525">
    <property type="component" value="Unassembled WGS sequence"/>
</dbReference>
<sequence>MAKRKTSDKDSDSLEDFMDEVGLTPEVLERLGEHHEATKIVAEIVNRLGIKDSALKRARVELPSFSKITWGQVASHFGLLRTFGWLSFDSIPGVTLCYLPPSFHKELLMRSWSAMNVYAEPTQRKLEAPRVRLLDIARLVSSFQYPGLTLSQYLVPLFALFAGRIEDFPEHPMPETELSSGGSVEHEYFIVGKILFLVIELKANFDDLESNVAQLFSELYAASKLNGDAGFESLTVYGLLTDLGTFHFYSFNPISKTFYQDPRMVVHSLLREEFLYGMMAVVDRIFTLVLQGYIDTLKATCAKIEEQLSSKQSSSGSPTTKAFLEDWRKAHQHGLAAQNKLKQFSGNETELEESAAKGLESLKNSVACVGRLTYTSSKHDIPSKADLETIAQKAVDKWRVDLCAEHAVTQPSSDA</sequence>
<gene>
    <name evidence="1" type="ORF">GGX14DRAFT_621645</name>
</gene>
<keyword evidence="2" id="KW-1185">Reference proteome</keyword>